<dbReference type="Pfam" id="PF19044">
    <property type="entry name" value="P-loop_TraG"/>
    <property type="match status" value="2"/>
</dbReference>
<proteinExistence type="predicted"/>
<accession>A0A940WN03</accession>
<name>A0A940WN03_9ACTN</name>
<evidence type="ECO:0000313" key="4">
    <source>
        <dbReference type="Proteomes" id="UP000674234"/>
    </source>
</evidence>
<dbReference type="AlphaFoldDB" id="A0A940WN03"/>
<comment type="caution">
    <text evidence="3">The sequence shown here is derived from an EMBL/GenBank/DDBJ whole genome shotgun (WGS) entry which is preliminary data.</text>
</comment>
<dbReference type="Gene3D" id="3.40.50.300">
    <property type="entry name" value="P-loop containing nucleotide triphosphate hydrolases"/>
    <property type="match status" value="1"/>
</dbReference>
<dbReference type="CDD" id="cd01127">
    <property type="entry name" value="TrwB_TraG_TraD_VirD4"/>
    <property type="match status" value="1"/>
</dbReference>
<dbReference type="EMBL" id="JAFCNB010000039">
    <property type="protein sequence ID" value="MBP2708620.1"/>
    <property type="molecule type" value="Genomic_DNA"/>
</dbReference>
<keyword evidence="3" id="KW-0547">Nucleotide-binding</keyword>
<dbReference type="Gene3D" id="1.10.8.730">
    <property type="match status" value="1"/>
</dbReference>
<feature type="domain" description="TraG P-loop" evidence="2">
    <location>
        <begin position="455"/>
        <end position="586"/>
    </location>
</feature>
<keyword evidence="3" id="KW-0067">ATP-binding</keyword>
<dbReference type="InterPro" id="IPR027417">
    <property type="entry name" value="P-loop_NTPase"/>
</dbReference>
<dbReference type="PANTHER" id="PTHR30121:SF12">
    <property type="entry name" value="TYPE IV SECRETION SYSTEM PROTEIN CAGE"/>
    <property type="match status" value="1"/>
</dbReference>
<dbReference type="SUPFAM" id="SSF52540">
    <property type="entry name" value="P-loop containing nucleoside triphosphate hydrolases"/>
    <property type="match status" value="1"/>
</dbReference>
<feature type="domain" description="TraG P-loop" evidence="2">
    <location>
        <begin position="278"/>
        <end position="351"/>
    </location>
</feature>
<reference evidence="3" key="1">
    <citation type="submission" date="2021-02" db="EMBL/GenBank/DDBJ databases">
        <title>Draft genome sequence of Microbispora sp. RL4-1S isolated from rice leaves in Thailand.</title>
        <authorList>
            <person name="Muangham S."/>
            <person name="Duangmal K."/>
        </authorList>
    </citation>
    <scope>NUCLEOTIDE SEQUENCE</scope>
    <source>
        <strain evidence="3">RL4-1S</strain>
    </source>
</reference>
<dbReference type="InterPro" id="IPR043964">
    <property type="entry name" value="P-loop_TraG"/>
</dbReference>
<gene>
    <name evidence="3" type="ORF">JOL79_33100</name>
</gene>
<keyword evidence="4" id="KW-1185">Reference proteome</keyword>
<feature type="region of interest" description="Disordered" evidence="1">
    <location>
        <begin position="1"/>
        <end position="44"/>
    </location>
</feature>
<evidence type="ECO:0000259" key="2">
    <source>
        <dbReference type="Pfam" id="PF19044"/>
    </source>
</evidence>
<dbReference type="GO" id="GO:0005524">
    <property type="term" value="F:ATP binding"/>
    <property type="evidence" value="ECO:0007669"/>
    <property type="project" value="UniProtKB-KW"/>
</dbReference>
<evidence type="ECO:0000313" key="3">
    <source>
        <dbReference type="EMBL" id="MBP2708620.1"/>
    </source>
</evidence>
<organism evidence="3 4">
    <name type="scientific">Microbispora oryzae</name>
    <dbReference type="NCBI Taxonomy" id="2806554"/>
    <lineage>
        <taxon>Bacteria</taxon>
        <taxon>Bacillati</taxon>
        <taxon>Actinomycetota</taxon>
        <taxon>Actinomycetes</taxon>
        <taxon>Streptosporangiales</taxon>
        <taxon>Streptosporangiaceae</taxon>
        <taxon>Microbispora</taxon>
    </lineage>
</organism>
<evidence type="ECO:0000256" key="1">
    <source>
        <dbReference type="SAM" id="MobiDB-lite"/>
    </source>
</evidence>
<dbReference type="Proteomes" id="UP000674234">
    <property type="component" value="Unassembled WGS sequence"/>
</dbReference>
<sequence length="629" mass="68138">MRADRTAPGRGGSLPPADRLLRPCGAAAARRPDGGPGSGHHEGRKLVKLSSRRNSRLGHGFGPDAVEVRPRQLQVSDNHCATLAVTGYPREVTPGWLEPLLTYPGRLDVSFHVDPVPSLVASDRLRKQLARLESGLRSDQQHGRLIDPGAEVAAEDAQELASRIARGQAKLFRTSIYLTVHATTAEELEDACAQVRALAASLLLDARVVTFRQLQGWVSALPVAYDNLQMRRTFDTPALAAAFPFTSPDLTTDLGPTTVLYGANAASSSLVAWDRFAQPNHNSTILGCSGGGKSYLAKLEALRSLYTGVEVAVIDPEDEYARLCAAVGGAYLQLGAANVRLNPFDLPPPDQREGDALTRRSLFLHTLVAVILGEPLDKASKAALDRAIIAAYKGAGITFDRRTWKRRPPLMRDLADALAADDDPKARELAAGLAPYVTGSHRRLFDGHTTTRPDSHLIVFSLRDLPDELKAVGTLLTLDAVWRRVSDPGNRRPRLVVVDEAWLLMRDPEGAKFLLRMAKSARKHWAGLSVVTQDAADLLDSDIGQAIIANSATQILLRQAPQAIDRVAEAFRLSDGERQLLLSADRGFGLLAADSGASRVAFQVLSSEQEHRLVTSSPQELAEYAEDDL</sequence>
<dbReference type="PANTHER" id="PTHR30121">
    <property type="entry name" value="UNCHARACTERIZED PROTEIN YJGR-RELATED"/>
    <property type="match status" value="1"/>
</dbReference>
<dbReference type="InterPro" id="IPR051162">
    <property type="entry name" value="T4SS_component"/>
</dbReference>
<protein>
    <submittedName>
        <fullName evidence="3">ATP-binding protein</fullName>
    </submittedName>
</protein>